<organism evidence="2">
    <name type="scientific">Clastoptera arizonana</name>
    <name type="common">Arizona spittle bug</name>
    <dbReference type="NCBI Taxonomy" id="38151"/>
    <lineage>
        <taxon>Eukaryota</taxon>
        <taxon>Metazoa</taxon>
        <taxon>Ecdysozoa</taxon>
        <taxon>Arthropoda</taxon>
        <taxon>Hexapoda</taxon>
        <taxon>Insecta</taxon>
        <taxon>Pterygota</taxon>
        <taxon>Neoptera</taxon>
        <taxon>Paraneoptera</taxon>
        <taxon>Hemiptera</taxon>
        <taxon>Auchenorrhyncha</taxon>
        <taxon>Cercopoidea</taxon>
        <taxon>Clastopteridae</taxon>
        <taxon>Clastoptera</taxon>
    </lineage>
</organism>
<feature type="non-terminal residue" evidence="2">
    <location>
        <position position="144"/>
    </location>
</feature>
<proteinExistence type="predicted"/>
<keyword evidence="1" id="KW-0732">Signal</keyword>
<dbReference type="EMBL" id="GEDC01007451">
    <property type="protein sequence ID" value="JAS29847.1"/>
    <property type="molecule type" value="Transcribed_RNA"/>
</dbReference>
<feature type="chain" id="PRO_5008581576" evidence="1">
    <location>
        <begin position="21"/>
        <end position="144"/>
    </location>
</feature>
<name>A0A1B6DW25_9HEMI</name>
<sequence length="144" mass="16004">LLSILHNFVLLLILLNKCKSQLIGTSNIVQGATIQGKTSENGTETIPSDRITIPVFYSLESALDVLRSEEGIHKVAAIKVLDAFENKCPRDIPGKVRPRRPFIVIEGNHKTTRKIVARRLAKRLGATLMSHPPECFEHLGEVFP</sequence>
<reference evidence="2" key="1">
    <citation type="submission" date="2015-12" db="EMBL/GenBank/DDBJ databases">
        <title>De novo transcriptome assembly of four potential Pierce s Disease insect vectors from Arizona vineyards.</title>
        <authorList>
            <person name="Tassone E.E."/>
        </authorList>
    </citation>
    <scope>NUCLEOTIDE SEQUENCE</scope>
</reference>
<feature type="non-terminal residue" evidence="2">
    <location>
        <position position="1"/>
    </location>
</feature>
<feature type="signal peptide" evidence="1">
    <location>
        <begin position="1"/>
        <end position="20"/>
    </location>
</feature>
<gene>
    <name evidence="2" type="ORF">g.45361</name>
</gene>
<evidence type="ECO:0000256" key="1">
    <source>
        <dbReference type="SAM" id="SignalP"/>
    </source>
</evidence>
<evidence type="ECO:0000313" key="2">
    <source>
        <dbReference type="EMBL" id="JAS29847.1"/>
    </source>
</evidence>
<accession>A0A1B6DW25</accession>
<dbReference type="AlphaFoldDB" id="A0A1B6DW25"/>
<protein>
    <submittedName>
        <fullName evidence="2">Uncharacterized protein</fullName>
    </submittedName>
</protein>